<protein>
    <submittedName>
        <fullName evidence="2">DUF4097 and DUF4098 domain-containing protein YvlB</fullName>
    </submittedName>
</protein>
<dbReference type="EMBL" id="JAFBBZ010000001">
    <property type="protein sequence ID" value="MBM7508581.1"/>
    <property type="molecule type" value="Genomic_DNA"/>
</dbReference>
<evidence type="ECO:0000313" key="3">
    <source>
        <dbReference type="Proteomes" id="UP000732378"/>
    </source>
</evidence>
<name>A0ABS2MBM5_9ACTN</name>
<organism evidence="2 3">
    <name type="scientific">Nocardioides salarius</name>
    <dbReference type="NCBI Taxonomy" id="374513"/>
    <lineage>
        <taxon>Bacteria</taxon>
        <taxon>Bacillati</taxon>
        <taxon>Actinomycetota</taxon>
        <taxon>Actinomycetes</taxon>
        <taxon>Propionibacteriales</taxon>
        <taxon>Nocardioidaceae</taxon>
        <taxon>Nocardioides</taxon>
    </lineage>
</organism>
<dbReference type="Pfam" id="PF13349">
    <property type="entry name" value="DUF4097"/>
    <property type="match status" value="1"/>
</dbReference>
<gene>
    <name evidence="2" type="ORF">JOE61_002395</name>
</gene>
<feature type="domain" description="DUF4097" evidence="1">
    <location>
        <begin position="86"/>
        <end position="167"/>
    </location>
</feature>
<dbReference type="InterPro" id="IPR025164">
    <property type="entry name" value="Toastrack_DUF4097"/>
</dbReference>
<dbReference type="Proteomes" id="UP000732378">
    <property type="component" value="Unassembled WGS sequence"/>
</dbReference>
<sequence length="274" mass="27525">MTHHELTTPDPVDLHVEIGSGLVHLDLTDRTGTTTVRVEGRDAAQVAVDHDGGTVSVVAPRRGLLGAGTSPLQVHVSAPPSSRPAIRTGSAGVVVEGVAGATRVRTGSGDVRLDVLEGESSVETGSGDLGVEHARAGLRVKTGSGQVLLGDLGADATVSTGSGDVRVRRSAGAFTLKTGSGDLRVDEAGGDVSMSSGSGDLLLGRITRGRVDVKGASGALRVGVAPGTPVWADVRTLSGRIHSALPPTGAPADGQDHVEVHGVLVSGDVTLHEA</sequence>
<evidence type="ECO:0000259" key="1">
    <source>
        <dbReference type="Pfam" id="PF13349"/>
    </source>
</evidence>
<evidence type="ECO:0000313" key="2">
    <source>
        <dbReference type="EMBL" id="MBM7508581.1"/>
    </source>
</evidence>
<dbReference type="Gene3D" id="2.160.20.120">
    <property type="match status" value="1"/>
</dbReference>
<reference evidence="2 3" key="1">
    <citation type="submission" date="2021-01" db="EMBL/GenBank/DDBJ databases">
        <title>Sequencing the genomes of 1000 actinobacteria strains.</title>
        <authorList>
            <person name="Klenk H.-P."/>
        </authorList>
    </citation>
    <scope>NUCLEOTIDE SEQUENCE [LARGE SCALE GENOMIC DNA]</scope>
    <source>
        <strain evidence="2 3">DSM 18239</strain>
    </source>
</reference>
<keyword evidence="3" id="KW-1185">Reference proteome</keyword>
<dbReference type="RefSeq" id="WP_193668362.1">
    <property type="nucleotide sequence ID" value="NZ_JACDTV010000004.1"/>
</dbReference>
<comment type="caution">
    <text evidence="2">The sequence shown here is derived from an EMBL/GenBank/DDBJ whole genome shotgun (WGS) entry which is preliminary data.</text>
</comment>
<proteinExistence type="predicted"/>
<accession>A0ABS2MBM5</accession>